<comment type="caution">
    <text evidence="13">The sequence shown here is derived from an EMBL/GenBank/DDBJ whole genome shotgun (WGS) entry which is preliminary data.</text>
</comment>
<dbReference type="EC" id="2.7.1.21" evidence="2 10"/>
<dbReference type="InterPro" id="IPR027417">
    <property type="entry name" value="P-loop_NTPase"/>
</dbReference>
<dbReference type="RefSeq" id="WP_121901560.1">
    <property type="nucleotide sequence ID" value="NZ_REFW01000002.1"/>
</dbReference>
<feature type="binding site" evidence="9">
    <location>
        <begin position="170"/>
        <end position="173"/>
    </location>
    <ligand>
        <name>substrate</name>
    </ligand>
</feature>
<dbReference type="AlphaFoldDB" id="A0A3M0G4Y8"/>
<dbReference type="EMBL" id="REFW01000002">
    <property type="protein sequence ID" value="RMB60080.1"/>
    <property type="molecule type" value="Genomic_DNA"/>
</dbReference>
<dbReference type="Proteomes" id="UP000275256">
    <property type="component" value="Unassembled WGS sequence"/>
</dbReference>
<evidence type="ECO:0000256" key="12">
    <source>
        <dbReference type="SAM" id="MobiDB-lite"/>
    </source>
</evidence>
<dbReference type="GO" id="GO:0005829">
    <property type="term" value="C:cytosol"/>
    <property type="evidence" value="ECO:0007669"/>
    <property type="project" value="TreeGrafter"/>
</dbReference>
<sequence length="214" mass="23893">MAELVFHTGPMDCGKSTLALQFHHTQSTHGRQGRLFTQQDRSGTSSVTSRLGLSSPAIEVTEEFDFWRYVIAELTGGKRVDYLVCDEAQFYTGEHVEQLARIVDELQLDVYTFGILADFRTKLFPGSQRLVELADRTETLPLGPLCWCSAKGTHNARTVNGLMVTEGSQVVVGDTESGMEVRYEVLCRAHHRRRMTATRAKATLSPEPLPFELG</sequence>
<comment type="similarity">
    <text evidence="1 11">Belongs to the thymidine kinase family.</text>
</comment>
<reference evidence="13 14" key="1">
    <citation type="submission" date="2018-10" db="EMBL/GenBank/DDBJ databases">
        <title>Tessaracoccus antarcticuss sp. nov., isolated from sediment.</title>
        <authorList>
            <person name="Zhou L.Y."/>
            <person name="Du Z.J."/>
        </authorList>
    </citation>
    <scope>NUCLEOTIDE SEQUENCE [LARGE SCALE GENOMIC DNA]</scope>
    <source>
        <strain evidence="13 14">JDX10</strain>
    </source>
</reference>
<accession>A0A3M0G4Y8</accession>
<evidence type="ECO:0000256" key="2">
    <source>
        <dbReference type="ARBA" id="ARBA00012118"/>
    </source>
</evidence>
<dbReference type="SUPFAM" id="SSF52540">
    <property type="entry name" value="P-loop containing nucleoside triphosphate hydrolases"/>
    <property type="match status" value="1"/>
</dbReference>
<gene>
    <name evidence="13" type="ORF">EAX62_10260</name>
</gene>
<evidence type="ECO:0000256" key="3">
    <source>
        <dbReference type="ARBA" id="ARBA00022634"/>
    </source>
</evidence>
<dbReference type="Gene3D" id="3.40.50.300">
    <property type="entry name" value="P-loop containing nucleotide triphosphate hydrolases"/>
    <property type="match status" value="1"/>
</dbReference>
<keyword evidence="6 10" id="KW-0418">Kinase</keyword>
<dbReference type="GO" id="GO:0004797">
    <property type="term" value="F:thymidine kinase activity"/>
    <property type="evidence" value="ECO:0007669"/>
    <property type="project" value="UniProtKB-EC"/>
</dbReference>
<dbReference type="OrthoDB" id="9781579at2"/>
<dbReference type="SUPFAM" id="SSF57716">
    <property type="entry name" value="Glucocorticoid receptor-like (DNA-binding domain)"/>
    <property type="match status" value="1"/>
</dbReference>
<dbReference type="Pfam" id="PF00265">
    <property type="entry name" value="TK"/>
    <property type="match status" value="1"/>
</dbReference>
<dbReference type="GO" id="GO:0071897">
    <property type="term" value="P:DNA biosynthetic process"/>
    <property type="evidence" value="ECO:0007669"/>
    <property type="project" value="UniProtKB-KW"/>
</dbReference>
<feature type="binding site" evidence="9">
    <location>
        <position position="183"/>
    </location>
    <ligand>
        <name>substrate</name>
    </ligand>
</feature>
<evidence type="ECO:0000256" key="8">
    <source>
        <dbReference type="PIRSR" id="PIRSR035805-1"/>
    </source>
</evidence>
<dbReference type="InterPro" id="IPR001267">
    <property type="entry name" value="Thymidine_kinase"/>
</dbReference>
<keyword evidence="14" id="KW-1185">Reference proteome</keyword>
<comment type="catalytic activity">
    <reaction evidence="10">
        <text>thymidine + ATP = dTMP + ADP + H(+)</text>
        <dbReference type="Rhea" id="RHEA:19129"/>
        <dbReference type="ChEBI" id="CHEBI:15378"/>
        <dbReference type="ChEBI" id="CHEBI:17748"/>
        <dbReference type="ChEBI" id="CHEBI:30616"/>
        <dbReference type="ChEBI" id="CHEBI:63528"/>
        <dbReference type="ChEBI" id="CHEBI:456216"/>
        <dbReference type="EC" id="2.7.1.21"/>
    </reaction>
</comment>
<dbReference type="PANTHER" id="PTHR11441:SF0">
    <property type="entry name" value="THYMIDINE KINASE, CYTOSOLIC"/>
    <property type="match status" value="1"/>
</dbReference>
<evidence type="ECO:0000313" key="13">
    <source>
        <dbReference type="EMBL" id="RMB60080.1"/>
    </source>
</evidence>
<proteinExistence type="inferred from homology"/>
<feature type="active site" description="Proton acceptor" evidence="8">
    <location>
        <position position="87"/>
    </location>
</feature>
<keyword evidence="5 10" id="KW-0547">Nucleotide-binding</keyword>
<evidence type="ECO:0000313" key="14">
    <source>
        <dbReference type="Proteomes" id="UP000275256"/>
    </source>
</evidence>
<dbReference type="Gene3D" id="3.30.60.20">
    <property type="match status" value="1"/>
</dbReference>
<evidence type="ECO:0000256" key="6">
    <source>
        <dbReference type="ARBA" id="ARBA00022777"/>
    </source>
</evidence>
<evidence type="ECO:0000256" key="5">
    <source>
        <dbReference type="ARBA" id="ARBA00022741"/>
    </source>
</evidence>
<evidence type="ECO:0000256" key="1">
    <source>
        <dbReference type="ARBA" id="ARBA00007587"/>
    </source>
</evidence>
<name>A0A3M0G4Y8_9ACTN</name>
<evidence type="ECO:0000256" key="7">
    <source>
        <dbReference type="ARBA" id="ARBA00022840"/>
    </source>
</evidence>
<evidence type="ECO:0000256" key="11">
    <source>
        <dbReference type="RuleBase" id="RU004165"/>
    </source>
</evidence>
<dbReference type="PANTHER" id="PTHR11441">
    <property type="entry name" value="THYMIDINE KINASE"/>
    <property type="match status" value="1"/>
</dbReference>
<organism evidence="13 14">
    <name type="scientific">Tessaracoccus antarcticus</name>
    <dbReference type="NCBI Taxonomy" id="2479848"/>
    <lineage>
        <taxon>Bacteria</taxon>
        <taxon>Bacillati</taxon>
        <taxon>Actinomycetota</taxon>
        <taxon>Actinomycetes</taxon>
        <taxon>Propionibacteriales</taxon>
        <taxon>Propionibacteriaceae</taxon>
        <taxon>Tessaracoccus</taxon>
    </lineage>
</organism>
<keyword evidence="7 10" id="KW-0067">ATP-binding</keyword>
<evidence type="ECO:0000256" key="9">
    <source>
        <dbReference type="PIRSR" id="PIRSR035805-2"/>
    </source>
</evidence>
<keyword evidence="4 10" id="KW-0808">Transferase</keyword>
<feature type="region of interest" description="Disordered" evidence="12">
    <location>
        <begin position="29"/>
        <end position="48"/>
    </location>
</feature>
<dbReference type="PIRSF" id="PIRSF035805">
    <property type="entry name" value="TK_cell"/>
    <property type="match status" value="1"/>
</dbReference>
<evidence type="ECO:0000256" key="10">
    <source>
        <dbReference type="RuleBase" id="RU000544"/>
    </source>
</evidence>
<dbReference type="GO" id="GO:0046104">
    <property type="term" value="P:thymidine metabolic process"/>
    <property type="evidence" value="ECO:0007669"/>
    <property type="project" value="TreeGrafter"/>
</dbReference>
<protein>
    <recommendedName>
        <fullName evidence="2 10">Thymidine kinase</fullName>
        <ecNumber evidence="2 10">2.7.1.21</ecNumber>
    </recommendedName>
</protein>
<evidence type="ECO:0000256" key="4">
    <source>
        <dbReference type="ARBA" id="ARBA00022679"/>
    </source>
</evidence>
<keyword evidence="3 10" id="KW-0237">DNA synthesis</keyword>
<dbReference type="NCBIfam" id="NF003297">
    <property type="entry name" value="PRK04296.1-2"/>
    <property type="match status" value="1"/>
</dbReference>
<dbReference type="GO" id="GO:0005524">
    <property type="term" value="F:ATP binding"/>
    <property type="evidence" value="ECO:0007669"/>
    <property type="project" value="UniProtKB-KW"/>
</dbReference>